<keyword evidence="1" id="KW-1133">Transmembrane helix</keyword>
<keyword evidence="3" id="KW-1185">Reference proteome</keyword>
<gene>
    <name evidence="2" type="ORF">Ciccas_001921</name>
</gene>
<keyword evidence="1" id="KW-0812">Transmembrane</keyword>
<protein>
    <submittedName>
        <fullName evidence="2">Uncharacterized protein</fullName>
    </submittedName>
</protein>
<reference evidence="2 3" key="1">
    <citation type="submission" date="2024-11" db="EMBL/GenBank/DDBJ databases">
        <title>Adaptive evolution of stress response genes in parasites aligns with host niche diversity.</title>
        <authorList>
            <person name="Hahn C."/>
            <person name="Resl P."/>
        </authorList>
    </citation>
    <scope>NUCLEOTIDE SEQUENCE [LARGE SCALE GENOMIC DNA]</scope>
    <source>
        <strain evidence="2">EGGRZ-B1_66</strain>
        <tissue evidence="2">Body</tissue>
    </source>
</reference>
<keyword evidence="1" id="KW-0472">Membrane</keyword>
<dbReference type="Proteomes" id="UP001626550">
    <property type="component" value="Unassembled WGS sequence"/>
</dbReference>
<organism evidence="2 3">
    <name type="scientific">Cichlidogyrus casuarinus</name>
    <dbReference type="NCBI Taxonomy" id="1844966"/>
    <lineage>
        <taxon>Eukaryota</taxon>
        <taxon>Metazoa</taxon>
        <taxon>Spiralia</taxon>
        <taxon>Lophotrochozoa</taxon>
        <taxon>Platyhelminthes</taxon>
        <taxon>Monogenea</taxon>
        <taxon>Monopisthocotylea</taxon>
        <taxon>Dactylogyridea</taxon>
        <taxon>Ancyrocephalidae</taxon>
        <taxon>Cichlidogyrus</taxon>
    </lineage>
</organism>
<feature type="transmembrane region" description="Helical" evidence="1">
    <location>
        <begin position="58"/>
        <end position="81"/>
    </location>
</feature>
<dbReference type="EMBL" id="JBJKFK010000139">
    <property type="protein sequence ID" value="KAL3319406.1"/>
    <property type="molecule type" value="Genomic_DNA"/>
</dbReference>
<evidence type="ECO:0000313" key="2">
    <source>
        <dbReference type="EMBL" id="KAL3319406.1"/>
    </source>
</evidence>
<dbReference type="AlphaFoldDB" id="A0ABD2QKY7"/>
<sequence>MQALQNWGCVNQCPPEMDKVIRSEFTGESLCSGDPYTLKIPESMKNSLPLLHTREAKIIVIQIGLGIGLGLLALFIIFLVWCNYRVNVVNFGLAKWQQGTGHLENHEIKSRGKRAFCCSGKSHKNDLREDLNDEDKCPNSCNSATEIFGFFDGQDTSKLESNSTAQSPQPSENTLTTDLACSDGSTMCTSLIHFETDLDSDNSLSRGYEEPSMSLDAPNYCKMIRVNGGK</sequence>
<evidence type="ECO:0000256" key="1">
    <source>
        <dbReference type="SAM" id="Phobius"/>
    </source>
</evidence>
<accession>A0ABD2QKY7</accession>
<evidence type="ECO:0000313" key="3">
    <source>
        <dbReference type="Proteomes" id="UP001626550"/>
    </source>
</evidence>
<name>A0ABD2QKY7_9PLAT</name>
<comment type="caution">
    <text evidence="2">The sequence shown here is derived from an EMBL/GenBank/DDBJ whole genome shotgun (WGS) entry which is preliminary data.</text>
</comment>
<proteinExistence type="predicted"/>